<keyword evidence="1" id="KW-0472">Membrane</keyword>
<feature type="transmembrane region" description="Helical" evidence="1">
    <location>
        <begin position="93"/>
        <end position="114"/>
    </location>
</feature>
<dbReference type="PATRIC" id="fig|1230458.4.peg.502"/>
<dbReference type="Proteomes" id="UP000011648">
    <property type="component" value="Unassembled WGS sequence"/>
</dbReference>
<name>M0ABB6_9EURY</name>
<keyword evidence="3" id="KW-1185">Reference proteome</keyword>
<dbReference type="EMBL" id="AOIL01000012">
    <property type="protein sequence ID" value="ELY95839.1"/>
    <property type="molecule type" value="Genomic_DNA"/>
</dbReference>
<comment type="caution">
    <text evidence="2">The sequence shown here is derived from an EMBL/GenBank/DDBJ whole genome shotgun (WGS) entry which is preliminary data.</text>
</comment>
<keyword evidence="1" id="KW-1133">Transmembrane helix</keyword>
<protein>
    <submittedName>
        <fullName evidence="2">Uncharacterized protein</fullName>
    </submittedName>
</protein>
<evidence type="ECO:0000313" key="2">
    <source>
        <dbReference type="EMBL" id="ELY95839.1"/>
    </source>
</evidence>
<accession>M0ABB6</accession>
<organism evidence="2 3">
    <name type="scientific">Natrialba taiwanensis DSM 12281</name>
    <dbReference type="NCBI Taxonomy" id="1230458"/>
    <lineage>
        <taxon>Archaea</taxon>
        <taxon>Methanobacteriati</taxon>
        <taxon>Methanobacteriota</taxon>
        <taxon>Stenosarchaea group</taxon>
        <taxon>Halobacteria</taxon>
        <taxon>Halobacteriales</taxon>
        <taxon>Natrialbaceae</taxon>
        <taxon>Natrialba</taxon>
    </lineage>
</organism>
<evidence type="ECO:0000313" key="3">
    <source>
        <dbReference type="Proteomes" id="UP000011648"/>
    </source>
</evidence>
<sequence>MGFAPFLGGHTHSHEDPKETTDRGLLGIAWFAFVLGFAHEEEFEIIALCAGSNHCLELISAYALTVIVGIVGLTMLLIAGYQHSEEKVKQYTPYLPAFSATVLIIMGFGFIVGVF</sequence>
<reference evidence="2 3" key="1">
    <citation type="journal article" date="2014" name="PLoS Genet.">
        <title>Phylogenetically driven sequencing of extremely halophilic archaea reveals strategies for static and dynamic osmo-response.</title>
        <authorList>
            <person name="Becker E.A."/>
            <person name="Seitzer P.M."/>
            <person name="Tritt A."/>
            <person name="Larsen D."/>
            <person name="Krusor M."/>
            <person name="Yao A.I."/>
            <person name="Wu D."/>
            <person name="Madern D."/>
            <person name="Eisen J.A."/>
            <person name="Darling A.E."/>
            <person name="Facciotti M.T."/>
        </authorList>
    </citation>
    <scope>NUCLEOTIDE SEQUENCE [LARGE SCALE GENOMIC DNA]</scope>
    <source>
        <strain evidence="2 3">DSM 12281</strain>
    </source>
</reference>
<gene>
    <name evidence="2" type="ORF">C484_02559</name>
</gene>
<dbReference type="STRING" id="1230458.C484_02559"/>
<feature type="transmembrane region" description="Helical" evidence="1">
    <location>
        <begin position="59"/>
        <end position="81"/>
    </location>
</feature>
<dbReference type="AlphaFoldDB" id="M0ABB6"/>
<keyword evidence="1" id="KW-0812">Transmembrane</keyword>
<proteinExistence type="predicted"/>
<evidence type="ECO:0000256" key="1">
    <source>
        <dbReference type="SAM" id="Phobius"/>
    </source>
</evidence>